<name>A0AAU9SNB5_THLAR</name>
<sequence length="141" mass="16293">VLYNYSRCEPVPLLRNITSLSADFTDYRWELLPVFLESCPNLKSLSLGFSKSRGEQPESISLGPHCFLQRLEYVEIVKPMGDDEAEMGLVSYFLKNSTILKKLTLFLFPERKNEESLFLRELLTIPRLSSSCQVVVSDYRF</sequence>
<evidence type="ECO:0000259" key="1">
    <source>
        <dbReference type="SMART" id="SM00579"/>
    </source>
</evidence>
<dbReference type="PANTHER" id="PTHR31900:SF33">
    <property type="entry name" value="PROTEIN WITH RNI-LIKE_FBD-LIKE DOMAIN"/>
    <property type="match status" value="1"/>
</dbReference>
<dbReference type="InterPro" id="IPR050232">
    <property type="entry name" value="FBL13/AtMIF1-like"/>
</dbReference>
<reference evidence="2 3" key="1">
    <citation type="submission" date="2022-03" db="EMBL/GenBank/DDBJ databases">
        <authorList>
            <person name="Nunn A."/>
            <person name="Chopra R."/>
            <person name="Nunn A."/>
            <person name="Contreras Garrido A."/>
        </authorList>
    </citation>
    <scope>NUCLEOTIDE SEQUENCE [LARGE SCALE GENOMIC DNA]</scope>
</reference>
<dbReference type="Gene3D" id="3.80.10.10">
    <property type="entry name" value="Ribonuclease Inhibitor"/>
    <property type="match status" value="1"/>
</dbReference>
<dbReference type="Proteomes" id="UP000836841">
    <property type="component" value="Chromosome 6"/>
</dbReference>
<dbReference type="Pfam" id="PF08387">
    <property type="entry name" value="FBD"/>
    <property type="match status" value="1"/>
</dbReference>
<gene>
    <name evidence="2" type="ORF">TAV2_LOCUS21264</name>
</gene>
<organism evidence="2 3">
    <name type="scientific">Thlaspi arvense</name>
    <name type="common">Field penny-cress</name>
    <dbReference type="NCBI Taxonomy" id="13288"/>
    <lineage>
        <taxon>Eukaryota</taxon>
        <taxon>Viridiplantae</taxon>
        <taxon>Streptophyta</taxon>
        <taxon>Embryophyta</taxon>
        <taxon>Tracheophyta</taxon>
        <taxon>Spermatophyta</taxon>
        <taxon>Magnoliopsida</taxon>
        <taxon>eudicotyledons</taxon>
        <taxon>Gunneridae</taxon>
        <taxon>Pentapetalae</taxon>
        <taxon>rosids</taxon>
        <taxon>malvids</taxon>
        <taxon>Brassicales</taxon>
        <taxon>Brassicaceae</taxon>
        <taxon>Thlaspideae</taxon>
        <taxon>Thlaspi</taxon>
    </lineage>
</organism>
<dbReference type="EMBL" id="OU466862">
    <property type="protein sequence ID" value="CAH2070061.1"/>
    <property type="molecule type" value="Genomic_DNA"/>
</dbReference>
<protein>
    <recommendedName>
        <fullName evidence="1">FBD domain-containing protein</fullName>
    </recommendedName>
</protein>
<dbReference type="SMART" id="SM00579">
    <property type="entry name" value="FBD"/>
    <property type="match status" value="1"/>
</dbReference>
<feature type="non-terminal residue" evidence="2">
    <location>
        <position position="1"/>
    </location>
</feature>
<dbReference type="InterPro" id="IPR032675">
    <property type="entry name" value="LRR_dom_sf"/>
</dbReference>
<dbReference type="InterPro" id="IPR006566">
    <property type="entry name" value="FBD"/>
</dbReference>
<dbReference type="PANTHER" id="PTHR31900">
    <property type="entry name" value="F-BOX/RNI SUPERFAMILY PROTEIN-RELATED"/>
    <property type="match status" value="1"/>
</dbReference>
<evidence type="ECO:0000313" key="2">
    <source>
        <dbReference type="EMBL" id="CAH2070061.1"/>
    </source>
</evidence>
<evidence type="ECO:0000313" key="3">
    <source>
        <dbReference type="Proteomes" id="UP000836841"/>
    </source>
</evidence>
<feature type="domain" description="FBD" evidence="1">
    <location>
        <begin position="65"/>
        <end position="137"/>
    </location>
</feature>
<proteinExistence type="predicted"/>
<dbReference type="AlphaFoldDB" id="A0AAU9SNB5"/>
<accession>A0AAU9SNB5</accession>
<dbReference type="SUPFAM" id="SSF52047">
    <property type="entry name" value="RNI-like"/>
    <property type="match status" value="1"/>
</dbReference>
<keyword evidence="3" id="KW-1185">Reference proteome</keyword>